<organism evidence="2 3">
    <name type="scientific">Rhodovulum bhavnagarense</name>
    <dbReference type="NCBI Taxonomy" id="992286"/>
    <lineage>
        <taxon>Bacteria</taxon>
        <taxon>Pseudomonadati</taxon>
        <taxon>Pseudomonadota</taxon>
        <taxon>Alphaproteobacteria</taxon>
        <taxon>Rhodobacterales</taxon>
        <taxon>Paracoccaceae</taxon>
        <taxon>Rhodovulum</taxon>
    </lineage>
</organism>
<protein>
    <submittedName>
        <fullName evidence="2">Uncharacterized protein</fullName>
    </submittedName>
</protein>
<name>A0A4R2RF75_9RHOB</name>
<evidence type="ECO:0000313" key="2">
    <source>
        <dbReference type="EMBL" id="TCP62222.1"/>
    </source>
</evidence>
<keyword evidence="3" id="KW-1185">Reference proteome</keyword>
<reference evidence="2 3" key="1">
    <citation type="submission" date="2019-03" db="EMBL/GenBank/DDBJ databases">
        <title>Genomic Encyclopedia of Type Strains, Phase IV (KMG-IV): sequencing the most valuable type-strain genomes for metagenomic binning, comparative biology and taxonomic classification.</title>
        <authorList>
            <person name="Goeker M."/>
        </authorList>
    </citation>
    <scope>NUCLEOTIDE SEQUENCE [LARGE SCALE GENOMIC DNA]</scope>
    <source>
        <strain evidence="2 3">DSM 24766</strain>
    </source>
</reference>
<dbReference type="RefSeq" id="WP_132950488.1">
    <property type="nucleotide sequence ID" value="NZ_SLXU01000002.1"/>
</dbReference>
<evidence type="ECO:0000256" key="1">
    <source>
        <dbReference type="SAM" id="Phobius"/>
    </source>
</evidence>
<evidence type="ECO:0000313" key="3">
    <source>
        <dbReference type="Proteomes" id="UP000295050"/>
    </source>
</evidence>
<dbReference type="EMBL" id="SLXU01000002">
    <property type="protein sequence ID" value="TCP62222.1"/>
    <property type="molecule type" value="Genomic_DNA"/>
</dbReference>
<feature type="transmembrane region" description="Helical" evidence="1">
    <location>
        <begin position="98"/>
        <end position="124"/>
    </location>
</feature>
<feature type="transmembrane region" description="Helical" evidence="1">
    <location>
        <begin position="61"/>
        <end position="86"/>
    </location>
</feature>
<dbReference type="Proteomes" id="UP000295050">
    <property type="component" value="Unassembled WGS sequence"/>
</dbReference>
<keyword evidence="1" id="KW-0472">Membrane</keyword>
<keyword evidence="1" id="KW-1133">Transmembrane helix</keyword>
<gene>
    <name evidence="2" type="ORF">EV663_10266</name>
</gene>
<comment type="caution">
    <text evidence="2">The sequence shown here is derived from an EMBL/GenBank/DDBJ whole genome shotgun (WGS) entry which is preliminary data.</text>
</comment>
<dbReference type="AlphaFoldDB" id="A0A4R2RF75"/>
<feature type="transmembrane region" description="Helical" evidence="1">
    <location>
        <begin position="38"/>
        <end position="55"/>
    </location>
</feature>
<sequence length="158" mass="17340">MRLRNVPMDLLLSNVAVPGFRPAQDPPRDSIRRIQRRLALSVAVLVAANAILGLTESRMAFPGAALAIAAVYALWDDVTYAVFYVARMRGRARFYLSALLAVTVVLALAGVLTATIGALLLLLIQVPLIWTLGFALRDPAQIARTDDSIRHFLRTYKP</sequence>
<accession>A0A4R2RF75</accession>
<keyword evidence="1" id="KW-0812">Transmembrane</keyword>
<proteinExistence type="predicted"/>